<name>T1AFS5_9ZZZZ</name>
<dbReference type="NCBIfam" id="NF003319">
    <property type="entry name" value="PRK04330.1"/>
    <property type="match status" value="1"/>
</dbReference>
<accession>T1AFS5</accession>
<comment type="caution">
    <text evidence="2">The sequence shown here is derived from an EMBL/GenBank/DDBJ whole genome shotgun (WGS) entry which is preliminary data.</text>
</comment>
<dbReference type="SUPFAM" id="SSF158436">
    <property type="entry name" value="Ta0600-like"/>
    <property type="match status" value="1"/>
</dbReference>
<evidence type="ECO:0000256" key="1">
    <source>
        <dbReference type="SAM" id="MobiDB-lite"/>
    </source>
</evidence>
<feature type="region of interest" description="Disordered" evidence="1">
    <location>
        <begin position="1"/>
        <end position="21"/>
    </location>
</feature>
<sequence>QDYDGSDNDERSRQNNDGVIQMDTKQYDEIIYLLDELAQDNTIPRNVRKHATDAKMRLSNKNESLDLRCAKVMSSLDDLTNDPNVPAHARTFLYTLMSKLESFSKS</sequence>
<organism evidence="2">
    <name type="scientific">mine drainage metagenome</name>
    <dbReference type="NCBI Taxonomy" id="410659"/>
    <lineage>
        <taxon>unclassified sequences</taxon>
        <taxon>metagenomes</taxon>
        <taxon>ecological metagenomes</taxon>
    </lineage>
</organism>
<dbReference type="EMBL" id="AUZX01011999">
    <property type="protein sequence ID" value="EQD40770.1"/>
    <property type="molecule type" value="Genomic_DNA"/>
</dbReference>
<reference evidence="2" key="1">
    <citation type="submission" date="2013-08" db="EMBL/GenBank/DDBJ databases">
        <authorList>
            <person name="Mendez C."/>
            <person name="Richter M."/>
            <person name="Ferrer M."/>
            <person name="Sanchez J."/>
        </authorList>
    </citation>
    <scope>NUCLEOTIDE SEQUENCE</scope>
</reference>
<reference evidence="2" key="2">
    <citation type="journal article" date="2014" name="ISME J.">
        <title>Microbial stratification in low pH oxic and suboxic macroscopic growths along an acid mine drainage.</title>
        <authorList>
            <person name="Mendez-Garcia C."/>
            <person name="Mesa V."/>
            <person name="Sprenger R.R."/>
            <person name="Richter M."/>
            <person name="Diez M.S."/>
            <person name="Solano J."/>
            <person name="Bargiela R."/>
            <person name="Golyshina O.V."/>
            <person name="Manteca A."/>
            <person name="Ramos J.L."/>
            <person name="Gallego J.R."/>
            <person name="Llorente I."/>
            <person name="Martins Dos Santos V.A."/>
            <person name="Jensen O.N."/>
            <person name="Pelaez A.I."/>
            <person name="Sanchez J."/>
            <person name="Ferrer M."/>
        </authorList>
    </citation>
    <scope>NUCLEOTIDE SEQUENCE</scope>
</reference>
<feature type="non-terminal residue" evidence="2">
    <location>
        <position position="1"/>
    </location>
</feature>
<protein>
    <submittedName>
        <fullName evidence="2">Protein belonging to Uncharacterized protein family UPF0147</fullName>
    </submittedName>
</protein>
<dbReference type="Pfam" id="PF03685">
    <property type="entry name" value="UPF0147"/>
    <property type="match status" value="1"/>
</dbReference>
<gene>
    <name evidence="2" type="ORF">B1A_16327</name>
</gene>
<dbReference type="InterPro" id="IPR005354">
    <property type="entry name" value="UPF0147"/>
</dbReference>
<dbReference type="InterPro" id="IPR023130">
    <property type="entry name" value="Ta0600-like_sf"/>
</dbReference>
<proteinExistence type="inferred from homology"/>
<evidence type="ECO:0000313" key="2">
    <source>
        <dbReference type="EMBL" id="EQD40770.1"/>
    </source>
</evidence>
<dbReference type="HAMAP" id="MF_00342">
    <property type="entry name" value="UPF0147"/>
    <property type="match status" value="1"/>
</dbReference>
<dbReference type="AlphaFoldDB" id="T1AFS5"/>
<dbReference type="Gene3D" id="1.20.1440.50">
    <property type="entry name" value="Ta0600-like"/>
    <property type="match status" value="1"/>
</dbReference>